<dbReference type="Pfam" id="PF13581">
    <property type="entry name" value="HATPase_c_2"/>
    <property type="match status" value="1"/>
</dbReference>
<evidence type="ECO:0000313" key="5">
    <source>
        <dbReference type="Proteomes" id="UP000198702"/>
    </source>
</evidence>
<dbReference type="SUPFAM" id="SSF55874">
    <property type="entry name" value="ATPase domain of HSP90 chaperone/DNA topoisomerase II/histidine kinase"/>
    <property type="match status" value="1"/>
</dbReference>
<dbReference type="GO" id="GO:0016791">
    <property type="term" value="F:phosphatase activity"/>
    <property type="evidence" value="ECO:0007669"/>
    <property type="project" value="TreeGrafter"/>
</dbReference>
<dbReference type="Pfam" id="PF13492">
    <property type="entry name" value="GAF_3"/>
    <property type="match status" value="1"/>
</dbReference>
<evidence type="ECO:0000259" key="3">
    <source>
        <dbReference type="SMART" id="SM00331"/>
    </source>
</evidence>
<reference evidence="4 5" key="1">
    <citation type="submission" date="2016-10" db="EMBL/GenBank/DDBJ databases">
        <authorList>
            <person name="Varghese N."/>
            <person name="Submissions S."/>
        </authorList>
    </citation>
    <scope>NUCLEOTIDE SEQUENCE [LARGE SCALE GENOMIC DNA]</scope>
    <source>
        <strain evidence="4 5">UNC380MFSha3.1</strain>
    </source>
</reference>
<accession>A0A7Z7GFL0</accession>
<proteinExistence type="predicted"/>
<dbReference type="Gene3D" id="3.60.40.10">
    <property type="entry name" value="PPM-type phosphatase domain"/>
    <property type="match status" value="1"/>
</dbReference>
<dbReference type="Gene3D" id="3.30.450.40">
    <property type="match status" value="1"/>
</dbReference>
<sequence length="556" mass="60375">MTDTLETKAQTPADLPSPAERDAQSGAERRHGRAARRAAAKSARRTDQSPAPSRARRIDIEIEPGDPLLVYLQSASGPVEIGALPDYSPAVAKMIAQEVQLVVPLVTSGELVGILALGQRLSERTYSRNDRRLLDSLARYAAPALRLGQLMRVQERQARERERIEQELHVAQLIQQQFLPAELPELGGWNVAAFYRPARTVGGDFYDLIELPDGRIMVVAGDVTDKGVPAALVMASTHALLRSTAAMVTSPGEVLRRVNELLIPQIPTHMFVTCLVLVLDLETGRTHFANAGHNLPYVRRGDEVVQLHARGMPLGLMSGSVYEEHETVIGPGEIVLLYSDGITEQHRADGEMFGFGRTAALVSGAETGQQLVDDAVQSLNTFSFGVEQEDDITLVTLQRGRRGGAAETVSFSVASEAGNERGAMDRVASIASTALAGARLDALKTAVSETVMNAIEHGNRGDAALNVLIAVRRTSEYVTVEVADYGRGLRQDAETPDLDLKLAGLQRPRGWGLFLVRELVDRVEEFRDGDRHVVRLVMRVDGTDAAGTAPAERRES</sequence>
<dbReference type="SUPFAM" id="SSF55781">
    <property type="entry name" value="GAF domain-like"/>
    <property type="match status" value="1"/>
</dbReference>
<dbReference type="InterPro" id="IPR052016">
    <property type="entry name" value="Bact_Sigma-Reg"/>
</dbReference>
<dbReference type="InterPro" id="IPR003018">
    <property type="entry name" value="GAF"/>
</dbReference>
<name>A0A7Z7GFL0_9MICO</name>
<gene>
    <name evidence="4" type="ORF">SAMN04487751_2298</name>
</gene>
<dbReference type="SMART" id="SM00331">
    <property type="entry name" value="PP2C_SIG"/>
    <property type="match status" value="1"/>
</dbReference>
<dbReference type="InterPro" id="IPR036890">
    <property type="entry name" value="HATPase_C_sf"/>
</dbReference>
<dbReference type="InterPro" id="IPR001932">
    <property type="entry name" value="PPM-type_phosphatase-like_dom"/>
</dbReference>
<feature type="compositionally biased region" description="Polar residues" evidence="2">
    <location>
        <begin position="1"/>
        <end position="10"/>
    </location>
</feature>
<feature type="region of interest" description="Disordered" evidence="2">
    <location>
        <begin position="1"/>
        <end position="59"/>
    </location>
</feature>
<dbReference type="InterPro" id="IPR003594">
    <property type="entry name" value="HATPase_dom"/>
</dbReference>
<evidence type="ECO:0000313" key="4">
    <source>
        <dbReference type="EMBL" id="SFI59436.1"/>
    </source>
</evidence>
<feature type="compositionally biased region" description="Basic and acidic residues" evidence="2">
    <location>
        <begin position="19"/>
        <end position="29"/>
    </location>
</feature>
<feature type="domain" description="PPM-type phosphatase" evidence="3">
    <location>
        <begin position="186"/>
        <end position="399"/>
    </location>
</feature>
<feature type="compositionally biased region" description="Basic residues" evidence="2">
    <location>
        <begin position="30"/>
        <end position="43"/>
    </location>
</feature>
<dbReference type="SUPFAM" id="SSF81606">
    <property type="entry name" value="PP2C-like"/>
    <property type="match status" value="1"/>
</dbReference>
<dbReference type="RefSeq" id="WP_155947974.1">
    <property type="nucleotide sequence ID" value="NZ_FOQZ01000003.1"/>
</dbReference>
<dbReference type="Gene3D" id="3.30.565.10">
    <property type="entry name" value="Histidine kinase-like ATPase, C-terminal domain"/>
    <property type="match status" value="1"/>
</dbReference>
<dbReference type="EMBL" id="FOQZ01000003">
    <property type="protein sequence ID" value="SFI59436.1"/>
    <property type="molecule type" value="Genomic_DNA"/>
</dbReference>
<dbReference type="PANTHER" id="PTHR43156">
    <property type="entry name" value="STAGE II SPORULATION PROTEIN E-RELATED"/>
    <property type="match status" value="1"/>
</dbReference>
<dbReference type="Proteomes" id="UP000198702">
    <property type="component" value="Unassembled WGS sequence"/>
</dbReference>
<organism evidence="4 5">
    <name type="scientific">Microbacterium saccharophilum</name>
    <dbReference type="NCBI Taxonomy" id="1213358"/>
    <lineage>
        <taxon>Bacteria</taxon>
        <taxon>Bacillati</taxon>
        <taxon>Actinomycetota</taxon>
        <taxon>Actinomycetes</taxon>
        <taxon>Micrococcales</taxon>
        <taxon>Microbacteriaceae</taxon>
        <taxon>Microbacterium</taxon>
    </lineage>
</organism>
<dbReference type="Pfam" id="PF07228">
    <property type="entry name" value="SpoIIE"/>
    <property type="match status" value="1"/>
</dbReference>
<dbReference type="AlphaFoldDB" id="A0A7Z7GFL0"/>
<protein>
    <submittedName>
        <fullName evidence="4">GAF domain-containing protein</fullName>
    </submittedName>
</protein>
<evidence type="ECO:0000256" key="2">
    <source>
        <dbReference type="SAM" id="MobiDB-lite"/>
    </source>
</evidence>
<dbReference type="PANTHER" id="PTHR43156:SF2">
    <property type="entry name" value="STAGE II SPORULATION PROTEIN E"/>
    <property type="match status" value="1"/>
</dbReference>
<comment type="caution">
    <text evidence="4">The sequence shown here is derived from an EMBL/GenBank/DDBJ whole genome shotgun (WGS) entry which is preliminary data.</text>
</comment>
<dbReference type="CDD" id="cd16936">
    <property type="entry name" value="HATPase_RsbW-like"/>
    <property type="match status" value="1"/>
</dbReference>
<keyword evidence="1" id="KW-0378">Hydrolase</keyword>
<dbReference type="InterPro" id="IPR036457">
    <property type="entry name" value="PPM-type-like_dom_sf"/>
</dbReference>
<evidence type="ECO:0000256" key="1">
    <source>
        <dbReference type="ARBA" id="ARBA00022801"/>
    </source>
</evidence>
<dbReference type="InterPro" id="IPR029016">
    <property type="entry name" value="GAF-like_dom_sf"/>
</dbReference>